<gene>
    <name evidence="1" type="ORF">CSSPTR1EN2_LOCUS5890</name>
</gene>
<evidence type="ECO:0000313" key="2">
    <source>
        <dbReference type="Proteomes" id="UP001497512"/>
    </source>
</evidence>
<sequence>MIGSSTICRFGVLSMERMQLPSAASTETAHGVAFHQVQKILFCDATQIHVSLTCMTDPITFCGCLGFYIHYALLRYTKAISPTVRRTAVSSTAVHALLQPSTTSSSCCSGSKSNLGIPYPFSGSKPN</sequence>
<keyword evidence="2" id="KW-1185">Reference proteome</keyword>
<proteinExistence type="predicted"/>
<protein>
    <submittedName>
        <fullName evidence="1">Uncharacterized protein</fullName>
    </submittedName>
</protein>
<evidence type="ECO:0000313" key="1">
    <source>
        <dbReference type="EMBL" id="CAK9201404.1"/>
    </source>
</evidence>
<accession>A0ABP0TNX9</accession>
<reference evidence="1" key="1">
    <citation type="submission" date="2024-02" db="EMBL/GenBank/DDBJ databases">
        <authorList>
            <consortium name="ELIXIR-Norway"/>
            <consortium name="Elixir Norway"/>
        </authorList>
    </citation>
    <scope>NUCLEOTIDE SEQUENCE</scope>
</reference>
<name>A0ABP0TNX9_9BRYO</name>
<organism evidence="1 2">
    <name type="scientific">Sphagnum troendelagicum</name>
    <dbReference type="NCBI Taxonomy" id="128251"/>
    <lineage>
        <taxon>Eukaryota</taxon>
        <taxon>Viridiplantae</taxon>
        <taxon>Streptophyta</taxon>
        <taxon>Embryophyta</taxon>
        <taxon>Bryophyta</taxon>
        <taxon>Sphagnophytina</taxon>
        <taxon>Sphagnopsida</taxon>
        <taxon>Sphagnales</taxon>
        <taxon>Sphagnaceae</taxon>
        <taxon>Sphagnum</taxon>
    </lineage>
</organism>
<dbReference type="Proteomes" id="UP001497512">
    <property type="component" value="Chromosome 13"/>
</dbReference>
<dbReference type="EMBL" id="OZ019905">
    <property type="protein sequence ID" value="CAK9201404.1"/>
    <property type="molecule type" value="Genomic_DNA"/>
</dbReference>